<dbReference type="Pfam" id="PF04740">
    <property type="entry name" value="LXG"/>
    <property type="match status" value="1"/>
</dbReference>
<keyword evidence="9" id="KW-1185">Reference proteome</keyword>
<dbReference type="InterPro" id="IPR027797">
    <property type="entry name" value="PT-TG_dom"/>
</dbReference>
<proteinExistence type="inferred from homology"/>
<feature type="coiled-coil region" evidence="4">
    <location>
        <begin position="90"/>
        <end position="155"/>
    </location>
</feature>
<dbReference type="OrthoDB" id="2218681at2"/>
<dbReference type="PANTHER" id="PTHR34976:SF1">
    <property type="entry name" value="TOXIN BC_0920"/>
    <property type="match status" value="1"/>
</dbReference>
<comment type="caution">
    <text evidence="6">The sequence shown here is derived from an EMBL/GenBank/DDBJ whole genome shotgun (WGS) entry which is preliminary data.</text>
</comment>
<evidence type="ECO:0000259" key="5">
    <source>
        <dbReference type="PROSITE" id="PS51756"/>
    </source>
</evidence>
<sequence>MSIDMYVGSSQAQASGVNTMCQKQIQGYQQLQQAINQFVMSSAELQGKTYDSAKQYFSAVLNPLAKGGMLLAEATAKACQKFPDDYQSQVDSADLKSSELEEQIQQYQQGIDTANSIIQFVSSSPLPEPAKKTVLKSVKDVKEGQEKAKKKLDKKLKKLLKFDSSSPSIFSEIATLESAVNAGTAQAGTCWNGSTGTFMVPKQEDMAWATHINLQWEKRAMEKGDGPKVEVKQRAIGKGTQGETYIYEVYVDGIYDAEQSKRYNEIVQAANLSALHFMGDLTLINDIYRLVTGKDWLSGEKESRLEAGFWLALSVIPVEKLLRMAKEIKAGNKLLKGVALTEKEISILTKAGYFDEVKRVKFDFGAENPVSGKEWNEYFKVKYGSGNVQWQTSVKSINEIIDTPSSLTGVNPIDVVDFVKKKGWNVTPLKKGENAGIPFEKGGGFSMNPPAGTSGSSRYIQYHPGGGHHGDLPYYKVSSPENGISRIYIDGRVVKE</sequence>
<dbReference type="eggNOG" id="COG5444">
    <property type="taxonomic scope" value="Bacteria"/>
</dbReference>
<dbReference type="PROSITE" id="PS51756">
    <property type="entry name" value="LXG"/>
    <property type="match status" value="1"/>
</dbReference>
<comment type="similarity">
    <text evidence="3">In the N-terminal section; belongs to the LXG family.</text>
</comment>
<dbReference type="Proteomes" id="UP000014148">
    <property type="component" value="Unassembled WGS sequence"/>
</dbReference>
<accession>R2RI44</accession>
<dbReference type="InterPro" id="IPR006829">
    <property type="entry name" value="LXG_dom"/>
</dbReference>
<dbReference type="AlphaFoldDB" id="R2RI44"/>
<dbReference type="Proteomes" id="UP000013783">
    <property type="component" value="Unassembled WGS sequence"/>
</dbReference>
<evidence type="ECO:0000256" key="3">
    <source>
        <dbReference type="ARBA" id="ARBA00034117"/>
    </source>
</evidence>
<dbReference type="GO" id="GO:0005576">
    <property type="term" value="C:extracellular region"/>
    <property type="evidence" value="ECO:0007669"/>
    <property type="project" value="UniProtKB-SubCell"/>
</dbReference>
<dbReference type="PATRIC" id="fig|1158601.3.peg.2640"/>
<evidence type="ECO:0000313" key="6">
    <source>
        <dbReference type="EMBL" id="EOH75674.1"/>
    </source>
</evidence>
<dbReference type="STRING" id="71451.RV07_GL001330"/>
<dbReference type="InterPro" id="IPR051768">
    <property type="entry name" value="Bact_secretion_toxin"/>
</dbReference>
<dbReference type="RefSeq" id="WP_010741484.1">
    <property type="nucleotide sequence ID" value="NZ_KE136482.1"/>
</dbReference>
<dbReference type="EMBL" id="AJAK01000019">
    <property type="protein sequence ID" value="EOH75674.1"/>
    <property type="molecule type" value="Genomic_DNA"/>
</dbReference>
<evidence type="ECO:0000256" key="4">
    <source>
        <dbReference type="SAM" id="Coils"/>
    </source>
</evidence>
<evidence type="ECO:0000256" key="2">
    <source>
        <dbReference type="ARBA" id="ARBA00022525"/>
    </source>
</evidence>
<dbReference type="EMBL" id="ASWA01000003">
    <property type="protein sequence ID" value="EOT67501.1"/>
    <property type="molecule type" value="Genomic_DNA"/>
</dbReference>
<evidence type="ECO:0000256" key="1">
    <source>
        <dbReference type="ARBA" id="ARBA00004613"/>
    </source>
</evidence>
<feature type="domain" description="LXG" evidence="5">
    <location>
        <begin position="1"/>
        <end position="229"/>
    </location>
</feature>
<reference evidence="7 9" key="2">
    <citation type="submission" date="2013-03" db="EMBL/GenBank/DDBJ databases">
        <title>The Genome Sequence of Enterococcus malodoratus ATCC_43197 (PacBio/Illumina hybrid assembly).</title>
        <authorList>
            <consortium name="The Broad Institute Genomics Platform"/>
            <consortium name="The Broad Institute Genome Sequencing Center for Infectious Disease"/>
            <person name="Earl A."/>
            <person name="Russ C."/>
            <person name="Gilmore M."/>
            <person name="Surin D."/>
            <person name="Walker B."/>
            <person name="Young S."/>
            <person name="Zeng Q."/>
            <person name="Gargeya S."/>
            <person name="Fitzgerald M."/>
            <person name="Haas B."/>
            <person name="Abouelleil A."/>
            <person name="Allen A.W."/>
            <person name="Alvarado L."/>
            <person name="Arachchi H.M."/>
            <person name="Berlin A.M."/>
            <person name="Chapman S.B."/>
            <person name="Gainer-Dewar J."/>
            <person name="Goldberg J."/>
            <person name="Griggs A."/>
            <person name="Gujja S."/>
            <person name="Hansen M."/>
            <person name="Howarth C."/>
            <person name="Imamovic A."/>
            <person name="Ireland A."/>
            <person name="Larimer J."/>
            <person name="McCowan C."/>
            <person name="Murphy C."/>
            <person name="Pearson M."/>
            <person name="Poon T.W."/>
            <person name="Priest M."/>
            <person name="Roberts A."/>
            <person name="Saif S."/>
            <person name="Shea T."/>
            <person name="Sisk P."/>
            <person name="Sykes S."/>
            <person name="Wortman J."/>
            <person name="Nusbaum C."/>
            <person name="Birren B."/>
        </authorList>
    </citation>
    <scope>NUCLEOTIDE SEQUENCE [LARGE SCALE GENOMIC DNA]</scope>
    <source>
        <strain evidence="7 9">ATCC 43197</strain>
    </source>
</reference>
<protein>
    <recommendedName>
        <fullName evidence="5">LXG domain-containing protein</fullName>
    </recommendedName>
</protein>
<dbReference type="Pfam" id="PF14449">
    <property type="entry name" value="PT-TG"/>
    <property type="match status" value="1"/>
</dbReference>
<evidence type="ECO:0000313" key="8">
    <source>
        <dbReference type="Proteomes" id="UP000013783"/>
    </source>
</evidence>
<keyword evidence="4" id="KW-0175">Coiled coil</keyword>
<organism evidence="6 8">
    <name type="scientific">Enterococcus malodoratus ATCC 43197</name>
    <dbReference type="NCBI Taxonomy" id="1158601"/>
    <lineage>
        <taxon>Bacteria</taxon>
        <taxon>Bacillati</taxon>
        <taxon>Bacillota</taxon>
        <taxon>Bacilli</taxon>
        <taxon>Lactobacillales</taxon>
        <taxon>Enterococcaceae</taxon>
        <taxon>Enterococcus</taxon>
    </lineage>
</organism>
<gene>
    <name evidence="7" type="ORF">I585_03022</name>
    <name evidence="6" type="ORF">UAI_02683</name>
</gene>
<dbReference type="PANTHER" id="PTHR34976">
    <property type="entry name" value="RIBONUCLEASE YQCG-RELATED"/>
    <property type="match status" value="1"/>
</dbReference>
<evidence type="ECO:0000313" key="7">
    <source>
        <dbReference type="EMBL" id="EOT67501.1"/>
    </source>
</evidence>
<name>R2RI44_9ENTE</name>
<evidence type="ECO:0000313" key="9">
    <source>
        <dbReference type="Proteomes" id="UP000014148"/>
    </source>
</evidence>
<keyword evidence="2" id="KW-0964">Secreted</keyword>
<reference evidence="6 8" key="1">
    <citation type="submission" date="2013-02" db="EMBL/GenBank/DDBJ databases">
        <title>The Genome Sequence of Enterococcus malodoratus ATCC_43197.</title>
        <authorList>
            <consortium name="The Broad Institute Genome Sequencing Platform"/>
            <consortium name="The Broad Institute Genome Sequencing Center for Infectious Disease"/>
            <person name="Earl A.M."/>
            <person name="Gilmore M.S."/>
            <person name="Lebreton F."/>
            <person name="Walker B."/>
            <person name="Young S.K."/>
            <person name="Zeng Q."/>
            <person name="Gargeya S."/>
            <person name="Fitzgerald M."/>
            <person name="Haas B."/>
            <person name="Abouelleil A."/>
            <person name="Alvarado L."/>
            <person name="Arachchi H.M."/>
            <person name="Berlin A.M."/>
            <person name="Chapman S.B."/>
            <person name="Dewar J."/>
            <person name="Goldberg J."/>
            <person name="Griggs A."/>
            <person name="Gujja S."/>
            <person name="Hansen M."/>
            <person name="Howarth C."/>
            <person name="Imamovic A."/>
            <person name="Larimer J."/>
            <person name="McCowan C."/>
            <person name="Murphy C."/>
            <person name="Neiman D."/>
            <person name="Pearson M."/>
            <person name="Priest M."/>
            <person name="Roberts A."/>
            <person name="Saif S."/>
            <person name="Shea T."/>
            <person name="Sisk P."/>
            <person name="Sykes S."/>
            <person name="Wortman J."/>
            <person name="Nusbaum C."/>
            <person name="Birren B."/>
        </authorList>
    </citation>
    <scope>NUCLEOTIDE SEQUENCE [LARGE SCALE GENOMIC DNA]</scope>
    <source>
        <strain evidence="6 8">ATCC 43197</strain>
    </source>
</reference>
<comment type="subcellular location">
    <subcellularLocation>
        <location evidence="1">Secreted</location>
    </subcellularLocation>
</comment>